<dbReference type="InterPro" id="IPR058872">
    <property type="entry name" value="Halo_prof"/>
</dbReference>
<dbReference type="RefSeq" id="WP_144262241.1">
    <property type="nucleotide sequence ID" value="NZ_QMDX01000006.1"/>
</dbReference>
<reference evidence="2 3" key="1">
    <citation type="submission" date="2018-06" db="EMBL/GenBank/DDBJ databases">
        <title>Natronomonas sp. F16-60 a new haloarchaeon isolated from a solar saltern of Isla Cristina, Huelva, Spain.</title>
        <authorList>
            <person name="Duran-Viseras A."/>
            <person name="Sanchez-Porro C."/>
            <person name="Ventosa A."/>
        </authorList>
    </citation>
    <scope>NUCLEOTIDE SEQUENCE [LARGE SCALE GENOMIC DNA]</scope>
    <source>
        <strain evidence="2 3">F16-60</strain>
    </source>
</reference>
<protein>
    <recommendedName>
        <fullName evidence="1">Profilin fold domain-containing protein</fullName>
    </recommendedName>
</protein>
<dbReference type="Pfam" id="PF26420">
    <property type="entry name" value="Halo_prof"/>
    <property type="match status" value="2"/>
</dbReference>
<dbReference type="OrthoDB" id="200571at2157"/>
<dbReference type="EMBL" id="QMDX01000006">
    <property type="protein sequence ID" value="TSD13718.1"/>
    <property type="molecule type" value="Genomic_DNA"/>
</dbReference>
<dbReference type="AlphaFoldDB" id="A0A554N8K2"/>
<feature type="domain" description="Profilin fold" evidence="1">
    <location>
        <begin position="14"/>
        <end position="107"/>
    </location>
</feature>
<feature type="domain" description="Profilin fold" evidence="1">
    <location>
        <begin position="132"/>
        <end position="225"/>
    </location>
</feature>
<dbReference type="Proteomes" id="UP000319894">
    <property type="component" value="Unassembled WGS sequence"/>
</dbReference>
<evidence type="ECO:0000313" key="3">
    <source>
        <dbReference type="Proteomes" id="UP000319894"/>
    </source>
</evidence>
<accession>A0A554N8K2</accession>
<comment type="caution">
    <text evidence="2">The sequence shown here is derived from an EMBL/GenBank/DDBJ whole genome shotgun (WGS) entry which is preliminary data.</text>
</comment>
<proteinExistence type="predicted"/>
<evidence type="ECO:0000313" key="2">
    <source>
        <dbReference type="EMBL" id="TSD13718.1"/>
    </source>
</evidence>
<sequence>MTDLPDLSTDTEAVAERRDEVAAAIRDHASDLARSLARLQGGDYGRRSFRTDAGEWTLKYEAGDVEFLLFEPRSGEPVYVVSTKQPPEPDALALAAGDYAAFVRSFDAWVASLGGALDDAPTEFPEPASTADVVAERERVLSRIREVCTAMVGELDRYEGDDYGTFTARVGGSRWELKRDGAQVSYLRVGGSDVVYLLSQYGPPSVPDLRELAPDVAAFVAAYNEHVAELTDTAERLEL</sequence>
<keyword evidence="3" id="KW-1185">Reference proteome</keyword>
<name>A0A554N8K2_9EURY</name>
<dbReference type="InParanoid" id="A0A554N8K2"/>
<gene>
    <name evidence="2" type="ORF">DP107_11160</name>
</gene>
<organism evidence="2 3">
    <name type="scientific">Haloglomus irregulare</name>
    <dbReference type="NCBI Taxonomy" id="2234134"/>
    <lineage>
        <taxon>Archaea</taxon>
        <taxon>Methanobacteriati</taxon>
        <taxon>Methanobacteriota</taxon>
        <taxon>Stenosarchaea group</taxon>
        <taxon>Halobacteria</taxon>
        <taxon>Halobacteriales</taxon>
        <taxon>Natronomonadaceae</taxon>
        <taxon>Haloglomus</taxon>
    </lineage>
</organism>
<evidence type="ECO:0000259" key="1">
    <source>
        <dbReference type="Pfam" id="PF26420"/>
    </source>
</evidence>